<proteinExistence type="predicted"/>
<evidence type="ECO:0008006" key="4">
    <source>
        <dbReference type="Google" id="ProtNLM"/>
    </source>
</evidence>
<organism evidence="2 3">
    <name type="scientific">Amycolatopsis keratiniphila</name>
    <dbReference type="NCBI Taxonomy" id="129921"/>
    <lineage>
        <taxon>Bacteria</taxon>
        <taxon>Bacillati</taxon>
        <taxon>Actinomycetota</taxon>
        <taxon>Actinomycetes</taxon>
        <taxon>Pseudonocardiales</taxon>
        <taxon>Pseudonocardiaceae</taxon>
        <taxon>Amycolatopsis</taxon>
        <taxon>Amycolatopsis japonica group</taxon>
    </lineage>
</organism>
<dbReference type="Proteomes" id="UP000013968">
    <property type="component" value="Chromosome"/>
</dbReference>
<dbReference type="Pfam" id="PF11299">
    <property type="entry name" value="DUF3100"/>
    <property type="match status" value="1"/>
</dbReference>
<dbReference type="HOGENOM" id="CLU_050372_0_0_11"/>
<keyword evidence="1" id="KW-0812">Transmembrane</keyword>
<dbReference type="EMBL" id="CP003410">
    <property type="protein sequence ID" value="AGM08975.1"/>
    <property type="molecule type" value="Genomic_DNA"/>
</dbReference>
<gene>
    <name evidence="2" type="ORF">AORI_6392</name>
</gene>
<keyword evidence="3" id="KW-1185">Reference proteome</keyword>
<dbReference type="AlphaFoldDB" id="R4T2D7"/>
<feature type="transmembrane region" description="Helical" evidence="1">
    <location>
        <begin position="85"/>
        <end position="105"/>
    </location>
</feature>
<feature type="transmembrane region" description="Helical" evidence="1">
    <location>
        <begin position="333"/>
        <end position="352"/>
    </location>
</feature>
<dbReference type="InterPro" id="IPR021450">
    <property type="entry name" value="DUF3100"/>
</dbReference>
<feature type="transmembrane region" description="Helical" evidence="1">
    <location>
        <begin position="233"/>
        <end position="257"/>
    </location>
</feature>
<evidence type="ECO:0000313" key="2">
    <source>
        <dbReference type="EMBL" id="AGM08975.1"/>
    </source>
</evidence>
<feature type="transmembrane region" description="Helical" evidence="1">
    <location>
        <begin position="43"/>
        <end position="64"/>
    </location>
</feature>
<feature type="transmembrane region" description="Helical" evidence="1">
    <location>
        <begin position="295"/>
        <end position="321"/>
    </location>
</feature>
<name>R4T2D7_9PSEU</name>
<sequence>MVMSEWSSAKTGTAVVIGVTALCALVTAGTEYAGALELRIGSFALVLLPLFFAFVITVVLNLSLSWRRPDAAAPIWSCAGQLLQLLTVVFVVRAGVVLGTALPTIAEAGPAILVQSLGKAGTALLAFPAALLLGFGRASIGATFSIGREPSIALVTERYGIAGPEGSGVLATYISGTLFGSLFFSVLAGIGSTIPLFSSTALAMACGVGSGGMTISCAGSLAHGSRDLPQDDILALATASDVLTYVTTVLLGAFVVLPVLERLYRSPTAVRNRLVSGDTVEPKAAVVPSRLVSGLAVTGLLFVTSGWRAAPGMLLLLALAFGVRMLGDRTGRFVPTVLWAALVGAVLTVPGLPWSATMLRVLSAVDLLTLATAVLSCVGLCVTIRQLRILRTLSWRAVVVTLLVFAGSFFTSALLAQIVLSLGGFTG</sequence>
<keyword evidence="1" id="KW-1133">Transmembrane helix</keyword>
<evidence type="ECO:0000313" key="3">
    <source>
        <dbReference type="Proteomes" id="UP000013968"/>
    </source>
</evidence>
<feature type="transmembrane region" description="Helical" evidence="1">
    <location>
        <begin position="397"/>
        <end position="420"/>
    </location>
</feature>
<keyword evidence="1" id="KW-0472">Membrane</keyword>
<feature type="transmembrane region" description="Helical" evidence="1">
    <location>
        <begin position="364"/>
        <end position="385"/>
    </location>
</feature>
<protein>
    <recommendedName>
        <fullName evidence="4">DUF3100 domain-containing protein</fullName>
    </recommendedName>
</protein>
<feature type="transmembrane region" description="Helical" evidence="1">
    <location>
        <begin position="196"/>
        <end position="221"/>
    </location>
</feature>
<accession>R4T2D7</accession>
<feature type="transmembrane region" description="Helical" evidence="1">
    <location>
        <begin position="168"/>
        <end position="190"/>
    </location>
</feature>
<reference evidence="2 3" key="1">
    <citation type="journal article" date="2013" name="BMC Genomics">
        <title>ContigScape: a Cytoscape plugin facilitating microbial genome gap closing.</title>
        <authorList>
            <person name="Tang B."/>
            <person name="Wang Q."/>
            <person name="Yang M."/>
            <person name="Xie F."/>
            <person name="Zhu Y."/>
            <person name="Zhuo Y."/>
            <person name="Wang S."/>
            <person name="Gao H."/>
            <person name="Ding X."/>
            <person name="Zhang L."/>
            <person name="Zhao G."/>
            <person name="Zheng H."/>
        </authorList>
    </citation>
    <scope>NUCLEOTIDE SEQUENCE [LARGE SCALE GENOMIC DNA]</scope>
    <source>
        <strain evidence="2 3">HCCB10007</strain>
    </source>
</reference>
<dbReference type="KEGG" id="aoi:AORI_6392"/>
<evidence type="ECO:0000256" key="1">
    <source>
        <dbReference type="SAM" id="Phobius"/>
    </source>
</evidence>